<proteinExistence type="predicted"/>
<evidence type="ECO:0000256" key="1">
    <source>
        <dbReference type="SAM" id="MobiDB-lite"/>
    </source>
</evidence>
<feature type="compositionally biased region" description="Basic and acidic residues" evidence="1">
    <location>
        <begin position="392"/>
        <end position="402"/>
    </location>
</feature>
<protein>
    <submittedName>
        <fullName evidence="2">Uncharacterized protein</fullName>
    </submittedName>
</protein>
<reference evidence="2" key="1">
    <citation type="journal article" date="2020" name="Stud. Mycol.">
        <title>101 Dothideomycetes genomes: a test case for predicting lifestyles and emergence of pathogens.</title>
        <authorList>
            <person name="Haridas S."/>
            <person name="Albert R."/>
            <person name="Binder M."/>
            <person name="Bloem J."/>
            <person name="Labutti K."/>
            <person name="Salamov A."/>
            <person name="Andreopoulos B."/>
            <person name="Baker S."/>
            <person name="Barry K."/>
            <person name="Bills G."/>
            <person name="Bluhm B."/>
            <person name="Cannon C."/>
            <person name="Castanera R."/>
            <person name="Culley D."/>
            <person name="Daum C."/>
            <person name="Ezra D."/>
            <person name="Gonzalez J."/>
            <person name="Henrissat B."/>
            <person name="Kuo A."/>
            <person name="Liang C."/>
            <person name="Lipzen A."/>
            <person name="Lutzoni F."/>
            <person name="Magnuson J."/>
            <person name="Mondo S."/>
            <person name="Nolan M."/>
            <person name="Ohm R."/>
            <person name="Pangilinan J."/>
            <person name="Park H.-J."/>
            <person name="Ramirez L."/>
            <person name="Alfaro M."/>
            <person name="Sun H."/>
            <person name="Tritt A."/>
            <person name="Yoshinaga Y."/>
            <person name="Zwiers L.-H."/>
            <person name="Turgeon B."/>
            <person name="Goodwin S."/>
            <person name="Spatafora J."/>
            <person name="Crous P."/>
            <person name="Grigoriev I."/>
        </authorList>
    </citation>
    <scope>NUCLEOTIDE SEQUENCE</scope>
    <source>
        <strain evidence="2">CBS 269.34</strain>
    </source>
</reference>
<dbReference type="AlphaFoldDB" id="A0A6A6QZE7"/>
<accession>A0A6A6QZE7</accession>
<evidence type="ECO:0000313" key="2">
    <source>
        <dbReference type="EMBL" id="KAF2497858.1"/>
    </source>
</evidence>
<evidence type="ECO:0000313" key="3">
    <source>
        <dbReference type="Proteomes" id="UP000799750"/>
    </source>
</evidence>
<dbReference type="Proteomes" id="UP000799750">
    <property type="component" value="Unassembled WGS sequence"/>
</dbReference>
<name>A0A6A6QZE7_9PEZI</name>
<feature type="region of interest" description="Disordered" evidence="1">
    <location>
        <begin position="377"/>
        <end position="402"/>
    </location>
</feature>
<organism evidence="2 3">
    <name type="scientific">Lophium mytilinum</name>
    <dbReference type="NCBI Taxonomy" id="390894"/>
    <lineage>
        <taxon>Eukaryota</taxon>
        <taxon>Fungi</taxon>
        <taxon>Dikarya</taxon>
        <taxon>Ascomycota</taxon>
        <taxon>Pezizomycotina</taxon>
        <taxon>Dothideomycetes</taxon>
        <taxon>Pleosporomycetidae</taxon>
        <taxon>Mytilinidiales</taxon>
        <taxon>Mytilinidiaceae</taxon>
        <taxon>Lophium</taxon>
    </lineage>
</organism>
<keyword evidence="3" id="KW-1185">Reference proteome</keyword>
<gene>
    <name evidence="2" type="ORF">BU16DRAFT_559584</name>
</gene>
<dbReference type="EMBL" id="MU004186">
    <property type="protein sequence ID" value="KAF2497858.1"/>
    <property type="molecule type" value="Genomic_DNA"/>
</dbReference>
<dbReference type="OrthoDB" id="3795850at2759"/>
<sequence>MCRPITEADSSAQTVSGIIWAMPVNIAQLGAHLQAYDETNVVTIRSCHSFGQGDDVHINKLPLEILERIIEEVQFSARVTAFESWNHHFLCFQKRCCSEDHLRNLDPEEFKATKWQYRQFPDLDSCDPAGYKSLRLAWYPSSREEAGPRCIAQRDQWASFICQCPVTHESTKAGAFVKYDEILKSEFGLEALIFSHEIDRKLNMGGHVASSTRYHTTTCYLILPARLSRDIIRHREHTPESPECAQGLFNQRWGDTISNTLSSSVIDPSSLSITAEQRSRFGKVRRLLGLKPYVPSAQLNDALSAYCPAESNSGIGFRPKLDIEPYLGWKMNEWAEKLAARREAIEAHNKMIENLTWPQLISFAKSDFYSRGSWHGASSLGSPRFPDSEPSCGDRPEGHSIE</sequence>